<keyword evidence="3" id="KW-1185">Reference proteome</keyword>
<dbReference type="PANTHER" id="PTHR42076:SF1">
    <property type="entry name" value="CYANOVIRIN-N DOMAIN-CONTAINING PROTEIN"/>
    <property type="match status" value="1"/>
</dbReference>
<dbReference type="Proteomes" id="UP001221142">
    <property type="component" value="Unassembled WGS sequence"/>
</dbReference>
<evidence type="ECO:0000259" key="1">
    <source>
        <dbReference type="SMART" id="SM01111"/>
    </source>
</evidence>
<gene>
    <name evidence="2" type="ORF">FB45DRAFT_229531</name>
</gene>
<dbReference type="PANTHER" id="PTHR42076">
    <property type="entry name" value="CYANOVIRIN-N HOMOLOG"/>
    <property type="match status" value="1"/>
</dbReference>
<dbReference type="InterPro" id="IPR011058">
    <property type="entry name" value="Cyanovirin-N"/>
</dbReference>
<protein>
    <submittedName>
        <fullName evidence="2">Cyanovirin-N</fullName>
    </submittedName>
</protein>
<dbReference type="SMART" id="SM01111">
    <property type="entry name" value="CVNH"/>
    <property type="match status" value="1"/>
</dbReference>
<accession>A0AAD7BC09</accession>
<dbReference type="SUPFAM" id="SSF51322">
    <property type="entry name" value="Cyanovirin-N"/>
    <property type="match status" value="1"/>
</dbReference>
<dbReference type="Pfam" id="PF08881">
    <property type="entry name" value="CVNH"/>
    <property type="match status" value="1"/>
</dbReference>
<dbReference type="InterPro" id="IPR036673">
    <property type="entry name" value="Cyanovirin-N_sf"/>
</dbReference>
<evidence type="ECO:0000313" key="2">
    <source>
        <dbReference type="EMBL" id="KAJ7616462.1"/>
    </source>
</evidence>
<sequence>MSFSQSSEDIRMEGPVLHARCRDEEGNWHHSSLNLNDFLGNNDGRLDPEGSNFFETCSGCGMNGSSIIAVLRQVDGSYDEVVMDLDQLIGNDNGRLVRA</sequence>
<feature type="domain" description="Cyanovirin-N" evidence="1">
    <location>
        <begin position="2"/>
        <end position="98"/>
    </location>
</feature>
<dbReference type="Gene3D" id="2.30.60.10">
    <property type="entry name" value="Cyanovirin-N"/>
    <property type="match status" value="1"/>
</dbReference>
<comment type="caution">
    <text evidence="2">The sequence shown here is derived from an EMBL/GenBank/DDBJ whole genome shotgun (WGS) entry which is preliminary data.</text>
</comment>
<proteinExistence type="predicted"/>
<name>A0AAD7BC09_9AGAR</name>
<organism evidence="2 3">
    <name type="scientific">Roridomyces roridus</name>
    <dbReference type="NCBI Taxonomy" id="1738132"/>
    <lineage>
        <taxon>Eukaryota</taxon>
        <taxon>Fungi</taxon>
        <taxon>Dikarya</taxon>
        <taxon>Basidiomycota</taxon>
        <taxon>Agaricomycotina</taxon>
        <taxon>Agaricomycetes</taxon>
        <taxon>Agaricomycetidae</taxon>
        <taxon>Agaricales</taxon>
        <taxon>Marasmiineae</taxon>
        <taxon>Mycenaceae</taxon>
        <taxon>Roridomyces</taxon>
    </lineage>
</organism>
<reference evidence="2" key="1">
    <citation type="submission" date="2023-03" db="EMBL/GenBank/DDBJ databases">
        <title>Massive genome expansion in bonnet fungi (Mycena s.s.) driven by repeated elements and novel gene families across ecological guilds.</title>
        <authorList>
            <consortium name="Lawrence Berkeley National Laboratory"/>
            <person name="Harder C.B."/>
            <person name="Miyauchi S."/>
            <person name="Viragh M."/>
            <person name="Kuo A."/>
            <person name="Thoen E."/>
            <person name="Andreopoulos B."/>
            <person name="Lu D."/>
            <person name="Skrede I."/>
            <person name="Drula E."/>
            <person name="Henrissat B."/>
            <person name="Morin E."/>
            <person name="Kohler A."/>
            <person name="Barry K."/>
            <person name="LaButti K."/>
            <person name="Morin E."/>
            <person name="Salamov A."/>
            <person name="Lipzen A."/>
            <person name="Mereny Z."/>
            <person name="Hegedus B."/>
            <person name="Baldrian P."/>
            <person name="Stursova M."/>
            <person name="Weitz H."/>
            <person name="Taylor A."/>
            <person name="Grigoriev I.V."/>
            <person name="Nagy L.G."/>
            <person name="Martin F."/>
            <person name="Kauserud H."/>
        </authorList>
    </citation>
    <scope>NUCLEOTIDE SEQUENCE</scope>
    <source>
        <strain evidence="2">9284</strain>
    </source>
</reference>
<dbReference type="AlphaFoldDB" id="A0AAD7BC09"/>
<evidence type="ECO:0000313" key="3">
    <source>
        <dbReference type="Proteomes" id="UP001221142"/>
    </source>
</evidence>
<dbReference type="EMBL" id="JARKIF010000022">
    <property type="protein sequence ID" value="KAJ7616462.1"/>
    <property type="molecule type" value="Genomic_DNA"/>
</dbReference>